<keyword evidence="1" id="KW-0863">Zinc-finger</keyword>
<feature type="compositionally biased region" description="Polar residues" evidence="2">
    <location>
        <begin position="151"/>
        <end position="161"/>
    </location>
</feature>
<feature type="region of interest" description="Disordered" evidence="2">
    <location>
        <begin position="527"/>
        <end position="547"/>
    </location>
</feature>
<feature type="compositionally biased region" description="Basic residues" evidence="2">
    <location>
        <begin position="656"/>
        <end position="666"/>
    </location>
</feature>
<feature type="compositionally biased region" description="Basic residues" evidence="2">
    <location>
        <begin position="202"/>
        <end position="221"/>
    </location>
</feature>
<feature type="region of interest" description="Disordered" evidence="2">
    <location>
        <begin position="84"/>
        <end position="221"/>
    </location>
</feature>
<dbReference type="AlphaFoldDB" id="A0A433SR30"/>
<feature type="zinc finger region" description="C3H1-type" evidence="1">
    <location>
        <begin position="7"/>
        <end position="29"/>
    </location>
</feature>
<dbReference type="OrthoDB" id="5395350at2759"/>
<keyword evidence="5" id="KW-1185">Reference proteome</keyword>
<dbReference type="Pfam" id="PF15663">
    <property type="entry name" value="zf-CCCH_3"/>
    <property type="match status" value="1"/>
</dbReference>
<evidence type="ECO:0000313" key="5">
    <source>
        <dbReference type="Proteomes" id="UP000271974"/>
    </source>
</evidence>
<feature type="compositionally biased region" description="Polar residues" evidence="2">
    <location>
        <begin position="1055"/>
        <end position="1072"/>
    </location>
</feature>
<dbReference type="PANTHER" id="PTHR15725:SF14">
    <property type="entry name" value="ZINC FINGER CCCH DOMAIN-CONTAINING PROTEIN 11A"/>
    <property type="match status" value="1"/>
</dbReference>
<feature type="domain" description="C3H1-type" evidence="3">
    <location>
        <begin position="7"/>
        <end position="29"/>
    </location>
</feature>
<feature type="region of interest" description="Disordered" evidence="2">
    <location>
        <begin position="587"/>
        <end position="720"/>
    </location>
</feature>
<feature type="region of interest" description="Disordered" evidence="2">
    <location>
        <begin position="471"/>
        <end position="493"/>
    </location>
</feature>
<keyword evidence="1" id="KW-0479">Metal-binding</keyword>
<feature type="compositionally biased region" description="Basic residues" evidence="2">
    <location>
        <begin position="1109"/>
        <end position="1119"/>
    </location>
</feature>
<protein>
    <recommendedName>
        <fullName evidence="3">C3H1-type domain-containing protein</fullName>
    </recommendedName>
</protein>
<feature type="region of interest" description="Disordered" evidence="2">
    <location>
        <begin position="320"/>
        <end position="361"/>
    </location>
</feature>
<feature type="region of interest" description="Disordered" evidence="2">
    <location>
        <begin position="750"/>
        <end position="833"/>
    </location>
</feature>
<dbReference type="STRING" id="188477.A0A433SR30"/>
<feature type="compositionally biased region" description="Basic and acidic residues" evidence="2">
    <location>
        <begin position="638"/>
        <end position="655"/>
    </location>
</feature>
<feature type="region of interest" description="Disordered" evidence="2">
    <location>
        <begin position="941"/>
        <end position="1151"/>
    </location>
</feature>
<organism evidence="4 5">
    <name type="scientific">Elysia chlorotica</name>
    <name type="common">Eastern emerald elysia</name>
    <name type="synonym">Sea slug</name>
    <dbReference type="NCBI Taxonomy" id="188477"/>
    <lineage>
        <taxon>Eukaryota</taxon>
        <taxon>Metazoa</taxon>
        <taxon>Spiralia</taxon>
        <taxon>Lophotrochozoa</taxon>
        <taxon>Mollusca</taxon>
        <taxon>Gastropoda</taxon>
        <taxon>Heterobranchia</taxon>
        <taxon>Euthyneura</taxon>
        <taxon>Panpulmonata</taxon>
        <taxon>Sacoglossa</taxon>
        <taxon>Placobranchoidea</taxon>
        <taxon>Plakobranchidae</taxon>
        <taxon>Elysia</taxon>
    </lineage>
</organism>
<feature type="domain" description="C3H1-type" evidence="3">
    <location>
        <begin position="31"/>
        <end position="57"/>
    </location>
</feature>
<dbReference type="InterPro" id="IPR041686">
    <property type="entry name" value="Znf-CCCH_3"/>
</dbReference>
<dbReference type="GO" id="GO:0008270">
    <property type="term" value="F:zinc ion binding"/>
    <property type="evidence" value="ECO:0007669"/>
    <property type="project" value="UniProtKB-KW"/>
</dbReference>
<feature type="compositionally biased region" description="Low complexity" evidence="2">
    <location>
        <begin position="1015"/>
        <end position="1024"/>
    </location>
</feature>
<sequence>MATMGDDCYFFCTSACVKGPSCQFRHVETAKTCKIVCQHWQMGNCFRPMCKFRHSTFPIPTTTTDTPCYWETQPVGCTKKTCPYKHSKQRPDSDTAKSVSETSGNTPDSNSVPKPGDSSQTPSGTAPDQESKDETGEKPSSQEPIKEKSIKINSPDNNLTVKSEDKSLVPADNDNSNKENGSSISGGTVAEKVDQETAGTPKTKKKIVTKTGGVKKKAAGTGVKKTKIVKRIIVRKVKKSAVKKLDGVTGDNNDVVKSDSAPVKKITERLGVLSPQKKSTLAAAPPKKSESDSDSSDSVDNIKVLSVEEILRQRALESMMKKRAAEAKPEQTTEATKGTKPVASTKKPTTKVIKHATSSIKPTARVTKPLVTKATAAKIISLKKKPAAVRSSPVAIPVRKKKVVPVTAPESSESEEEEEEEEASDDSSDSSSSEESEESSQESETDVRRVVVEVANEATARKRAKLSLLKQQASGAVRGVQAGRISKAKSRLEKAGALPDKKLRKVNLQYDSDDVVSSRLKAPVSVKDRLGKPPTNQREAVVKDSPRKTVVVAKAKIEKESSDSDEDDTLEGIKVKTLEEIRQEKMKNAALSGKTDSITGDSRTLSIKQRLGAAPLSKRRDSDDEGRGGRQVLIAKDTGSKSDDDNTSKSLLEQRKAKRRPWRSKKSLTSEEAEQGETIRQGDERTAIVVSSDLANTGDDSASQLERDQEETEVDESPFARLKRRALQRKLQSLQQLKESSLTRNIVQEFKSDEVEETNNDQAGEKNLQQIEGEEGSEEKRGDRKKHKHKHKHHKKSKKERQIYMPPALKHSAPDTLPTLSTSGQEGASPVAATAAPTIKVAPQRRGGPHPMAAAWAAGLSLSAKGAPLSVRRPQVQAVVDPVVSVPPPKEKVKVPEVTESVKSRPVAPMKRVISATSLNSTEGAVIKSFSEIMAEKRRRRLEMQGNQPGKAQNLTELKPSPYPTVASEQDLSEKLSWSPPRLKPVNETSSPIRAADPRPRVPITPIVFNTDDQSSSSSSSSSSVLKRKAQSWSSAPASIPPQHSHVPKQIVAPISSTASTVQSLPSLPSSRSDAQSNPSSLSSSASHSKSVKAGTFTPALKNSAKKLSGQKKIFKKKKQVESLGSSQVESPPPKPAVSPVSIDSVGISIPLPPMTMEEELLLDEGPQSSMDMEGSSESSSLQESQPIQQQYEVQQQTQSKDSVSPTFAMAAKHRLPSTDGSEASAKKKRLSLDDELDLFDMDGFGDEHIDSDMIVGDPLEPIDDLLQNIDDLLA</sequence>
<feature type="compositionally biased region" description="Basic and acidic residues" evidence="2">
    <location>
        <begin position="320"/>
        <end position="331"/>
    </location>
</feature>
<feature type="compositionally biased region" description="Polar residues" evidence="2">
    <location>
        <begin position="594"/>
        <end position="607"/>
    </location>
</feature>
<feature type="compositionally biased region" description="Polar residues" evidence="2">
    <location>
        <begin position="945"/>
        <end position="956"/>
    </location>
</feature>
<evidence type="ECO:0000259" key="3">
    <source>
        <dbReference type="PROSITE" id="PS50103"/>
    </source>
</evidence>
<dbReference type="Gene3D" id="4.10.1000.10">
    <property type="entry name" value="Zinc finger, CCCH-type"/>
    <property type="match status" value="1"/>
</dbReference>
<feature type="compositionally biased region" description="Polar residues" evidence="2">
    <location>
        <begin position="96"/>
        <end position="128"/>
    </location>
</feature>
<feature type="region of interest" description="Disordered" evidence="2">
    <location>
        <begin position="267"/>
        <end position="300"/>
    </location>
</feature>
<feature type="compositionally biased region" description="Low complexity" evidence="2">
    <location>
        <begin position="1166"/>
        <end position="1200"/>
    </location>
</feature>
<feature type="region of interest" description="Disordered" evidence="2">
    <location>
        <begin position="1166"/>
        <end position="1229"/>
    </location>
</feature>
<feature type="compositionally biased region" description="Polar residues" evidence="2">
    <location>
        <begin position="693"/>
        <end position="704"/>
    </location>
</feature>
<dbReference type="SMART" id="SM00356">
    <property type="entry name" value="ZnF_C3H1"/>
    <property type="match status" value="3"/>
</dbReference>
<dbReference type="EMBL" id="RQTK01001172">
    <property type="protein sequence ID" value="RUS71708.1"/>
    <property type="molecule type" value="Genomic_DNA"/>
</dbReference>
<feature type="region of interest" description="Disordered" evidence="2">
    <location>
        <begin position="383"/>
        <end position="451"/>
    </location>
</feature>
<evidence type="ECO:0000256" key="2">
    <source>
        <dbReference type="SAM" id="MobiDB-lite"/>
    </source>
</evidence>
<dbReference type="InterPro" id="IPR000571">
    <property type="entry name" value="Znf_CCCH"/>
</dbReference>
<reference evidence="4 5" key="1">
    <citation type="submission" date="2019-01" db="EMBL/GenBank/DDBJ databases">
        <title>A draft genome assembly of the solar-powered sea slug Elysia chlorotica.</title>
        <authorList>
            <person name="Cai H."/>
            <person name="Li Q."/>
            <person name="Fang X."/>
            <person name="Li J."/>
            <person name="Curtis N.E."/>
            <person name="Altenburger A."/>
            <person name="Shibata T."/>
            <person name="Feng M."/>
            <person name="Maeda T."/>
            <person name="Schwartz J.A."/>
            <person name="Shigenobu S."/>
            <person name="Lundholm N."/>
            <person name="Nishiyama T."/>
            <person name="Yang H."/>
            <person name="Hasebe M."/>
            <person name="Li S."/>
            <person name="Pierce S.K."/>
            <person name="Wang J."/>
        </authorList>
    </citation>
    <scope>NUCLEOTIDE SEQUENCE [LARGE SCALE GENOMIC DNA]</scope>
    <source>
        <strain evidence="4">EC2010</strain>
        <tissue evidence="4">Whole organism of an adult</tissue>
    </source>
</reference>
<feature type="compositionally biased region" description="Low complexity" evidence="2">
    <location>
        <begin position="1073"/>
        <end position="1089"/>
    </location>
</feature>
<accession>A0A433SR30</accession>
<feature type="zinc finger region" description="C3H1-type" evidence="1">
    <location>
        <begin position="31"/>
        <end position="57"/>
    </location>
</feature>
<dbReference type="PROSITE" id="PS50103">
    <property type="entry name" value="ZF_C3H1"/>
    <property type="match status" value="2"/>
</dbReference>
<comment type="caution">
    <text evidence="4">The sequence shown here is derived from an EMBL/GenBank/DDBJ whole genome shotgun (WGS) entry which is preliminary data.</text>
</comment>
<feature type="compositionally biased region" description="Basic and acidic residues" evidence="2">
    <location>
        <begin position="618"/>
        <end position="628"/>
    </location>
</feature>
<feature type="compositionally biased region" description="Acidic residues" evidence="2">
    <location>
        <begin position="412"/>
        <end position="444"/>
    </location>
</feature>
<evidence type="ECO:0000256" key="1">
    <source>
        <dbReference type="PROSITE-ProRule" id="PRU00723"/>
    </source>
</evidence>
<gene>
    <name evidence="4" type="ORF">EGW08_020535</name>
</gene>
<proteinExistence type="predicted"/>
<evidence type="ECO:0000313" key="4">
    <source>
        <dbReference type="EMBL" id="RUS71708.1"/>
    </source>
</evidence>
<feature type="compositionally biased region" description="Basic residues" evidence="2">
    <location>
        <begin position="783"/>
        <end position="799"/>
    </location>
</feature>
<dbReference type="Proteomes" id="UP000271974">
    <property type="component" value="Unassembled WGS sequence"/>
</dbReference>
<dbReference type="PANTHER" id="PTHR15725">
    <property type="entry name" value="ZN-FINGER, C-X8-C-X5-C-X3-H TYPE-CONTAINING"/>
    <property type="match status" value="1"/>
</dbReference>
<name>A0A433SR30_ELYCH</name>
<keyword evidence="1" id="KW-0862">Zinc</keyword>